<evidence type="ECO:0000313" key="6">
    <source>
        <dbReference type="EMBL" id="GAA0399090.1"/>
    </source>
</evidence>
<dbReference type="SMART" id="SM00729">
    <property type="entry name" value="Elp3"/>
    <property type="match status" value="1"/>
</dbReference>
<dbReference type="SUPFAM" id="SSF102114">
    <property type="entry name" value="Radical SAM enzymes"/>
    <property type="match status" value="1"/>
</dbReference>
<accession>A0ABN0YM45</accession>
<evidence type="ECO:0000313" key="7">
    <source>
        <dbReference type="Proteomes" id="UP001500791"/>
    </source>
</evidence>
<evidence type="ECO:0000256" key="3">
    <source>
        <dbReference type="ARBA" id="ARBA00023014"/>
    </source>
</evidence>
<protein>
    <submittedName>
        <fullName evidence="6">PA0069 family radical SAM protein</fullName>
    </submittedName>
</protein>
<dbReference type="RefSeq" id="WP_243862929.1">
    <property type="nucleotide sequence ID" value="NZ_BAAAEJ010000009.1"/>
</dbReference>
<evidence type="ECO:0000256" key="2">
    <source>
        <dbReference type="ARBA" id="ARBA00023004"/>
    </source>
</evidence>
<dbReference type="PANTHER" id="PTHR43432:SF3">
    <property type="entry name" value="SLR0285 PROTEIN"/>
    <property type="match status" value="1"/>
</dbReference>
<dbReference type="EMBL" id="BAAAEJ010000009">
    <property type="protein sequence ID" value="GAA0399090.1"/>
    <property type="molecule type" value="Genomic_DNA"/>
</dbReference>
<comment type="caution">
    <text evidence="6">The sequence shown here is derived from an EMBL/GenBank/DDBJ whole genome shotgun (WGS) entry which is preliminary data.</text>
</comment>
<dbReference type="SFLD" id="SFLDS00029">
    <property type="entry name" value="Radical_SAM"/>
    <property type="match status" value="1"/>
</dbReference>
<keyword evidence="7" id="KW-1185">Reference proteome</keyword>
<dbReference type="SFLD" id="SFLDG01084">
    <property type="entry name" value="Uncharacterised_Radical_SAM_Su"/>
    <property type="match status" value="1"/>
</dbReference>
<proteinExistence type="predicted"/>
<dbReference type="Pfam" id="PF04055">
    <property type="entry name" value="Radical_SAM"/>
    <property type="match status" value="1"/>
</dbReference>
<organism evidence="6 7">
    <name type="scientific">Brevundimonas terrae</name>
    <dbReference type="NCBI Taxonomy" id="363631"/>
    <lineage>
        <taxon>Bacteria</taxon>
        <taxon>Pseudomonadati</taxon>
        <taxon>Pseudomonadota</taxon>
        <taxon>Alphaproteobacteria</taxon>
        <taxon>Caulobacterales</taxon>
        <taxon>Caulobacteraceae</taxon>
        <taxon>Brevundimonas</taxon>
    </lineage>
</organism>
<reference evidence="6 7" key="1">
    <citation type="journal article" date="2019" name="Int. J. Syst. Evol. Microbiol.">
        <title>The Global Catalogue of Microorganisms (GCM) 10K type strain sequencing project: providing services to taxonomists for standard genome sequencing and annotation.</title>
        <authorList>
            <consortium name="The Broad Institute Genomics Platform"/>
            <consortium name="The Broad Institute Genome Sequencing Center for Infectious Disease"/>
            <person name="Wu L."/>
            <person name="Ma J."/>
        </authorList>
    </citation>
    <scope>NUCLEOTIDE SEQUENCE [LARGE SCALE GENOMIC DNA]</scope>
    <source>
        <strain evidence="6 7">JCM 13476</strain>
    </source>
</reference>
<dbReference type="InterPro" id="IPR007197">
    <property type="entry name" value="rSAM"/>
</dbReference>
<evidence type="ECO:0000259" key="5">
    <source>
        <dbReference type="PROSITE" id="PS51918"/>
    </source>
</evidence>
<keyword evidence="3" id="KW-0411">Iron-sulfur</keyword>
<dbReference type="InterPro" id="IPR040086">
    <property type="entry name" value="MJ0683-like"/>
</dbReference>
<evidence type="ECO:0000256" key="4">
    <source>
        <dbReference type="SAM" id="MobiDB-lite"/>
    </source>
</evidence>
<dbReference type="Proteomes" id="UP001500791">
    <property type="component" value="Unassembled WGS sequence"/>
</dbReference>
<dbReference type="InterPro" id="IPR058240">
    <property type="entry name" value="rSAM_sf"/>
</dbReference>
<dbReference type="PROSITE" id="PS51918">
    <property type="entry name" value="RADICAL_SAM"/>
    <property type="match status" value="1"/>
</dbReference>
<evidence type="ECO:0000256" key="1">
    <source>
        <dbReference type="ARBA" id="ARBA00022723"/>
    </source>
</evidence>
<dbReference type="InterPro" id="IPR006638">
    <property type="entry name" value="Elp3/MiaA/NifB-like_rSAM"/>
</dbReference>
<keyword evidence="2" id="KW-0408">Iron</keyword>
<dbReference type="NCBIfam" id="NF033668">
    <property type="entry name" value="rSAM_PA0069"/>
    <property type="match status" value="1"/>
</dbReference>
<sequence>MAQPQAKIQPNGLGVPIGGARGRGARSNRSGRFEAYEKIEFDDGWTGNDTPAQIETTLSPLKSRTIISRNDSPDISFDQSINPYVGCMHGCIYCYARPSHTYMGLSAGLDFESRLFYKPDGPELLAKELSSPRYRCRPIHIGGNTDPYQSVERDTRLTRRLLEVLQRHNHPFSIISKSALIARDADILGDMGQRNLAVACISITTLDRKLARAMEPRAATPERRLEAISRLRDAGCPASVGFAPVIPGLNDHELEAVLEAASKAGATGAMYVTLRLPHEIKDLFREWLDDVRPDRAARVMSLIRQTRGGKDYDADWSQRMRGTGPVAELIATRFKAAIRRYGLERSYKSLDTNQFRLPPEARPQMDLFEDGPA</sequence>
<gene>
    <name evidence="6" type="ORF">GCM10009093_27050</name>
</gene>
<dbReference type="Gene3D" id="3.80.30.30">
    <property type="match status" value="1"/>
</dbReference>
<keyword evidence="1" id="KW-0479">Metal-binding</keyword>
<feature type="region of interest" description="Disordered" evidence="4">
    <location>
        <begin position="1"/>
        <end position="29"/>
    </location>
</feature>
<dbReference type="PANTHER" id="PTHR43432">
    <property type="entry name" value="SLR0285 PROTEIN"/>
    <property type="match status" value="1"/>
</dbReference>
<name>A0ABN0YM45_9CAUL</name>
<dbReference type="CDD" id="cd01335">
    <property type="entry name" value="Radical_SAM"/>
    <property type="match status" value="1"/>
</dbReference>
<feature type="domain" description="Radical SAM core" evidence="5">
    <location>
        <begin position="73"/>
        <end position="310"/>
    </location>
</feature>